<keyword evidence="3" id="KW-1185">Reference proteome</keyword>
<proteinExistence type="predicted"/>
<organism evidence="2 3">
    <name type="scientific">Helianthus annuus</name>
    <name type="common">Common sunflower</name>
    <dbReference type="NCBI Taxonomy" id="4232"/>
    <lineage>
        <taxon>Eukaryota</taxon>
        <taxon>Viridiplantae</taxon>
        <taxon>Streptophyta</taxon>
        <taxon>Embryophyta</taxon>
        <taxon>Tracheophyta</taxon>
        <taxon>Spermatophyta</taxon>
        <taxon>Magnoliopsida</taxon>
        <taxon>eudicotyledons</taxon>
        <taxon>Gunneridae</taxon>
        <taxon>Pentapetalae</taxon>
        <taxon>asterids</taxon>
        <taxon>campanulids</taxon>
        <taxon>Asterales</taxon>
        <taxon>Asteraceae</taxon>
        <taxon>Asteroideae</taxon>
        <taxon>Heliantheae alliance</taxon>
        <taxon>Heliantheae</taxon>
        <taxon>Helianthus</taxon>
    </lineage>
</organism>
<comment type="caution">
    <text evidence="2">The sequence shown here is derived from an EMBL/GenBank/DDBJ whole genome shotgun (WGS) entry which is preliminary data.</text>
</comment>
<dbReference type="Gramene" id="mRNA:HanXRQr2_Chr10g0440291">
    <property type="protein sequence ID" value="mRNA:HanXRQr2_Chr10g0440291"/>
    <property type="gene ID" value="HanXRQr2_Chr10g0440291"/>
</dbReference>
<keyword evidence="1" id="KW-0175">Coiled coil</keyword>
<feature type="coiled-coil region" evidence="1">
    <location>
        <begin position="5"/>
        <end position="35"/>
    </location>
</feature>
<gene>
    <name evidence="2" type="ORF">HanXRQr2_Chr10g0440291</name>
</gene>
<protein>
    <submittedName>
        <fullName evidence="2">Uncharacterized protein</fullName>
    </submittedName>
</protein>
<evidence type="ECO:0000313" key="3">
    <source>
        <dbReference type="Proteomes" id="UP000215914"/>
    </source>
</evidence>
<reference evidence="2" key="1">
    <citation type="journal article" date="2017" name="Nature">
        <title>The sunflower genome provides insights into oil metabolism, flowering and Asterid evolution.</title>
        <authorList>
            <person name="Badouin H."/>
            <person name="Gouzy J."/>
            <person name="Grassa C.J."/>
            <person name="Murat F."/>
            <person name="Staton S.E."/>
            <person name="Cottret L."/>
            <person name="Lelandais-Briere C."/>
            <person name="Owens G.L."/>
            <person name="Carrere S."/>
            <person name="Mayjonade B."/>
            <person name="Legrand L."/>
            <person name="Gill N."/>
            <person name="Kane N.C."/>
            <person name="Bowers J.E."/>
            <person name="Hubner S."/>
            <person name="Bellec A."/>
            <person name="Berard A."/>
            <person name="Berges H."/>
            <person name="Blanchet N."/>
            <person name="Boniface M.C."/>
            <person name="Brunel D."/>
            <person name="Catrice O."/>
            <person name="Chaidir N."/>
            <person name="Claudel C."/>
            <person name="Donnadieu C."/>
            <person name="Faraut T."/>
            <person name="Fievet G."/>
            <person name="Helmstetter N."/>
            <person name="King M."/>
            <person name="Knapp S.J."/>
            <person name="Lai Z."/>
            <person name="Le Paslier M.C."/>
            <person name="Lippi Y."/>
            <person name="Lorenzon L."/>
            <person name="Mandel J.R."/>
            <person name="Marage G."/>
            <person name="Marchand G."/>
            <person name="Marquand E."/>
            <person name="Bret-Mestries E."/>
            <person name="Morien E."/>
            <person name="Nambeesan S."/>
            <person name="Nguyen T."/>
            <person name="Pegot-Espagnet P."/>
            <person name="Pouilly N."/>
            <person name="Raftis F."/>
            <person name="Sallet E."/>
            <person name="Schiex T."/>
            <person name="Thomas J."/>
            <person name="Vandecasteele C."/>
            <person name="Vares D."/>
            <person name="Vear F."/>
            <person name="Vautrin S."/>
            <person name="Crespi M."/>
            <person name="Mangin B."/>
            <person name="Burke J.M."/>
            <person name="Salse J."/>
            <person name="Munos S."/>
            <person name="Vincourt P."/>
            <person name="Rieseberg L.H."/>
            <person name="Langlade N.B."/>
        </authorList>
    </citation>
    <scope>NUCLEOTIDE SEQUENCE</scope>
    <source>
        <tissue evidence="2">Leaves</tissue>
    </source>
</reference>
<evidence type="ECO:0000313" key="2">
    <source>
        <dbReference type="EMBL" id="KAF5786382.1"/>
    </source>
</evidence>
<dbReference type="Proteomes" id="UP000215914">
    <property type="component" value="Unassembled WGS sequence"/>
</dbReference>
<accession>A0A9K3N465</accession>
<evidence type="ECO:0000256" key="1">
    <source>
        <dbReference type="SAM" id="Coils"/>
    </source>
</evidence>
<reference evidence="2" key="2">
    <citation type="submission" date="2020-06" db="EMBL/GenBank/DDBJ databases">
        <title>Helianthus annuus Genome sequencing and assembly Release 2.</title>
        <authorList>
            <person name="Gouzy J."/>
            <person name="Langlade N."/>
            <person name="Munos S."/>
        </authorList>
    </citation>
    <scope>NUCLEOTIDE SEQUENCE</scope>
    <source>
        <tissue evidence="2">Leaves</tissue>
    </source>
</reference>
<sequence>MQTACDQLLVDHVRLENDKEEVERSRDRITEAHQAVLARMTEILNQYDGKVTELYGLISELLLTKQWFLTKGVAWVVWLMHQSPKLEKVVVDLITCVNVIGVNDGIEQGFHADKTTDKLVTKVSGYDEEAKNALDAAVEAFDKFHISVLHNVSDLVNEPLSKIKDKSQLPIVDDN</sequence>
<name>A0A9K3N465_HELAN</name>
<dbReference type="EMBL" id="MNCJ02000325">
    <property type="protein sequence ID" value="KAF5786382.1"/>
    <property type="molecule type" value="Genomic_DNA"/>
</dbReference>
<dbReference type="AlphaFoldDB" id="A0A9K3N465"/>